<reference evidence="6 7" key="1">
    <citation type="submission" date="2024-03" db="EMBL/GenBank/DDBJ databases">
        <title>Natural products discovery in diverse microorganisms through a two-stage MS feature dereplication strategy.</title>
        <authorList>
            <person name="Zhang R."/>
        </authorList>
    </citation>
    <scope>NUCLEOTIDE SEQUENCE [LARGE SCALE GENOMIC DNA]</scope>
    <source>
        <strain evidence="6 7">18930</strain>
    </source>
</reference>
<dbReference type="SMART" id="SM00448">
    <property type="entry name" value="REC"/>
    <property type="match status" value="1"/>
</dbReference>
<dbReference type="InterPro" id="IPR001789">
    <property type="entry name" value="Sig_transdc_resp-reg_receiver"/>
</dbReference>
<dbReference type="Pfam" id="PF00072">
    <property type="entry name" value="Response_reg"/>
    <property type="match status" value="1"/>
</dbReference>
<dbReference type="Proteomes" id="UP001432000">
    <property type="component" value="Chromosome"/>
</dbReference>
<evidence type="ECO:0000256" key="1">
    <source>
        <dbReference type="ARBA" id="ARBA00022553"/>
    </source>
</evidence>
<dbReference type="Gene3D" id="3.40.50.2300">
    <property type="match status" value="1"/>
</dbReference>
<dbReference type="PROSITE" id="PS50043">
    <property type="entry name" value="HTH_LUXR_2"/>
    <property type="match status" value="1"/>
</dbReference>
<feature type="domain" description="Response regulatory" evidence="5">
    <location>
        <begin position="10"/>
        <end position="126"/>
    </location>
</feature>
<dbReference type="InterPro" id="IPR016032">
    <property type="entry name" value="Sig_transdc_resp-reg_C-effctor"/>
</dbReference>
<feature type="modified residue" description="4-aspartylphosphate" evidence="3">
    <location>
        <position position="61"/>
    </location>
</feature>
<evidence type="ECO:0000256" key="3">
    <source>
        <dbReference type="PROSITE-ProRule" id="PRU00169"/>
    </source>
</evidence>
<dbReference type="PANTHER" id="PTHR43214">
    <property type="entry name" value="TWO-COMPONENT RESPONSE REGULATOR"/>
    <property type="match status" value="1"/>
</dbReference>
<dbReference type="CDD" id="cd06170">
    <property type="entry name" value="LuxR_C_like"/>
    <property type="match status" value="1"/>
</dbReference>
<dbReference type="Pfam" id="PF00196">
    <property type="entry name" value="GerE"/>
    <property type="match status" value="1"/>
</dbReference>
<dbReference type="PANTHER" id="PTHR43214:SF42">
    <property type="entry name" value="TRANSCRIPTIONAL REGULATORY PROTEIN DESR"/>
    <property type="match status" value="1"/>
</dbReference>
<feature type="domain" description="HTH luxR-type" evidence="4">
    <location>
        <begin position="145"/>
        <end position="210"/>
    </location>
</feature>
<dbReference type="PRINTS" id="PR00038">
    <property type="entry name" value="HTHLUXR"/>
</dbReference>
<dbReference type="SUPFAM" id="SSF52172">
    <property type="entry name" value="CheY-like"/>
    <property type="match status" value="1"/>
</dbReference>
<evidence type="ECO:0000259" key="5">
    <source>
        <dbReference type="PROSITE" id="PS50110"/>
    </source>
</evidence>
<keyword evidence="7" id="KW-1185">Reference proteome</keyword>
<dbReference type="EMBL" id="CP147846">
    <property type="protein sequence ID" value="WXG69571.1"/>
    <property type="molecule type" value="Genomic_DNA"/>
</dbReference>
<organism evidence="6 7">
    <name type="scientific">Rhodococcus sovatensis</name>
    <dbReference type="NCBI Taxonomy" id="1805840"/>
    <lineage>
        <taxon>Bacteria</taxon>
        <taxon>Bacillati</taxon>
        <taxon>Actinomycetota</taxon>
        <taxon>Actinomycetes</taxon>
        <taxon>Mycobacteriales</taxon>
        <taxon>Nocardiaceae</taxon>
        <taxon>Rhodococcus</taxon>
    </lineage>
</organism>
<keyword evidence="1 3" id="KW-0597">Phosphoprotein</keyword>
<gene>
    <name evidence="6" type="ORF">WDS16_03170</name>
</gene>
<dbReference type="SUPFAM" id="SSF46894">
    <property type="entry name" value="C-terminal effector domain of the bipartite response regulators"/>
    <property type="match status" value="1"/>
</dbReference>
<evidence type="ECO:0000259" key="4">
    <source>
        <dbReference type="PROSITE" id="PS50043"/>
    </source>
</evidence>
<keyword evidence="2" id="KW-0238">DNA-binding</keyword>
<accession>A0ABZ2PK72</accession>
<dbReference type="PROSITE" id="PS50110">
    <property type="entry name" value="RESPONSE_REGULATORY"/>
    <property type="match status" value="1"/>
</dbReference>
<name>A0ABZ2PK72_9NOCA</name>
<dbReference type="SMART" id="SM00421">
    <property type="entry name" value="HTH_LUXR"/>
    <property type="match status" value="1"/>
</dbReference>
<protein>
    <submittedName>
        <fullName evidence="6">Response regulator transcription factor</fullName>
    </submittedName>
</protein>
<dbReference type="InterPro" id="IPR011006">
    <property type="entry name" value="CheY-like_superfamily"/>
</dbReference>
<dbReference type="RefSeq" id="WP_338890430.1">
    <property type="nucleotide sequence ID" value="NZ_CP147846.1"/>
</dbReference>
<dbReference type="InterPro" id="IPR058245">
    <property type="entry name" value="NreC/VraR/RcsB-like_REC"/>
</dbReference>
<evidence type="ECO:0000256" key="2">
    <source>
        <dbReference type="ARBA" id="ARBA00023125"/>
    </source>
</evidence>
<sequence length="212" mass="22335">MVTPSGQPFRVVIADDHTLFRDGLAALIESDPAFVVVAHCPDGISAIEVVTAQVPDVAVLDIEMPGPGAHAVVSAIRAQAPSVAVVILSMHQNPRTMRDLLDAGASAFLSKTVARDQLIAGLYSVLRSPDDVLLSSSRESVIAALKPSPHPLSPREVEIVKLVAEARTNGQIGSELGITESTVKRHLTNVFAKLGAVSRVDCIRKASARGIL</sequence>
<dbReference type="InterPro" id="IPR000792">
    <property type="entry name" value="Tscrpt_reg_LuxR_C"/>
</dbReference>
<dbReference type="InterPro" id="IPR039420">
    <property type="entry name" value="WalR-like"/>
</dbReference>
<evidence type="ECO:0000313" key="7">
    <source>
        <dbReference type="Proteomes" id="UP001432000"/>
    </source>
</evidence>
<evidence type="ECO:0000313" key="6">
    <source>
        <dbReference type="EMBL" id="WXG69571.1"/>
    </source>
</evidence>
<proteinExistence type="predicted"/>
<dbReference type="CDD" id="cd17535">
    <property type="entry name" value="REC_NarL-like"/>
    <property type="match status" value="1"/>
</dbReference>